<protein>
    <submittedName>
        <fullName evidence="2">Uncharacterized protein</fullName>
    </submittedName>
</protein>
<evidence type="ECO:0000256" key="1">
    <source>
        <dbReference type="SAM" id="MobiDB-lite"/>
    </source>
</evidence>
<proteinExistence type="predicted"/>
<dbReference type="EMBL" id="MU005569">
    <property type="protein sequence ID" value="KAF2692128.1"/>
    <property type="molecule type" value="Genomic_DNA"/>
</dbReference>
<dbReference type="Proteomes" id="UP000799291">
    <property type="component" value="Unassembled WGS sequence"/>
</dbReference>
<sequence>MASAPRRVFTGSWGARRVFAHQRSHASFQRFADQRPWGHQRIPMPLNTIRSRSYHSGYSGSSNPNWDGLVYSIMSNLRGEYNFGPECFLSATTSDIDSEPESDSEEAKEKPQPRDIRTQVPLRLNRPWLLATAADIRLRLEVLYRKSSSHTSDYRAILSMLQTMERLGRKDEDSPKLELSEYREIFVHMRDGIKAADEMQMRIVSVKERPVLQQIHYSAECVWGVAVVNAALRRLDGTATGKEDGDGMGPTFEGDLMMLSAKINGVLLDSKDNFPEGGKWWVVEEERAVLEAVVRVQKEAGKRRNM</sequence>
<feature type="region of interest" description="Disordered" evidence="1">
    <location>
        <begin position="92"/>
        <end position="118"/>
    </location>
</feature>
<feature type="compositionally biased region" description="Basic and acidic residues" evidence="1">
    <location>
        <begin position="105"/>
        <end position="117"/>
    </location>
</feature>
<evidence type="ECO:0000313" key="3">
    <source>
        <dbReference type="Proteomes" id="UP000799291"/>
    </source>
</evidence>
<accession>A0A6G1JNX5</accession>
<dbReference type="OrthoDB" id="3796550at2759"/>
<dbReference type="AlphaFoldDB" id="A0A6G1JNX5"/>
<evidence type="ECO:0000313" key="2">
    <source>
        <dbReference type="EMBL" id="KAF2692128.1"/>
    </source>
</evidence>
<keyword evidence="3" id="KW-1185">Reference proteome</keyword>
<reference evidence="2" key="1">
    <citation type="journal article" date="2020" name="Stud. Mycol.">
        <title>101 Dothideomycetes genomes: a test case for predicting lifestyles and emergence of pathogens.</title>
        <authorList>
            <person name="Haridas S."/>
            <person name="Albert R."/>
            <person name="Binder M."/>
            <person name="Bloem J."/>
            <person name="Labutti K."/>
            <person name="Salamov A."/>
            <person name="Andreopoulos B."/>
            <person name="Baker S."/>
            <person name="Barry K."/>
            <person name="Bills G."/>
            <person name="Bluhm B."/>
            <person name="Cannon C."/>
            <person name="Castanera R."/>
            <person name="Culley D."/>
            <person name="Daum C."/>
            <person name="Ezra D."/>
            <person name="Gonzalez J."/>
            <person name="Henrissat B."/>
            <person name="Kuo A."/>
            <person name="Liang C."/>
            <person name="Lipzen A."/>
            <person name="Lutzoni F."/>
            <person name="Magnuson J."/>
            <person name="Mondo S."/>
            <person name="Nolan M."/>
            <person name="Ohm R."/>
            <person name="Pangilinan J."/>
            <person name="Park H.-J."/>
            <person name="Ramirez L."/>
            <person name="Alfaro M."/>
            <person name="Sun H."/>
            <person name="Tritt A."/>
            <person name="Yoshinaga Y."/>
            <person name="Zwiers L.-H."/>
            <person name="Turgeon B."/>
            <person name="Goodwin S."/>
            <person name="Spatafora J."/>
            <person name="Crous P."/>
            <person name="Grigoriev I."/>
        </authorList>
    </citation>
    <scope>NUCLEOTIDE SEQUENCE</scope>
    <source>
        <strain evidence="2">CBS 122367</strain>
    </source>
</reference>
<organism evidence="2 3">
    <name type="scientific">Lentithecium fluviatile CBS 122367</name>
    <dbReference type="NCBI Taxonomy" id="1168545"/>
    <lineage>
        <taxon>Eukaryota</taxon>
        <taxon>Fungi</taxon>
        <taxon>Dikarya</taxon>
        <taxon>Ascomycota</taxon>
        <taxon>Pezizomycotina</taxon>
        <taxon>Dothideomycetes</taxon>
        <taxon>Pleosporomycetidae</taxon>
        <taxon>Pleosporales</taxon>
        <taxon>Massarineae</taxon>
        <taxon>Lentitheciaceae</taxon>
        <taxon>Lentithecium</taxon>
    </lineage>
</organism>
<name>A0A6G1JNX5_9PLEO</name>
<gene>
    <name evidence="2" type="ORF">K458DRAFT_482718</name>
</gene>